<evidence type="ECO:0000313" key="3">
    <source>
        <dbReference type="Proteomes" id="UP000278907"/>
    </source>
</evidence>
<evidence type="ECO:0000313" key="2">
    <source>
        <dbReference type="EMBL" id="RKI17754.1"/>
    </source>
</evidence>
<dbReference type="RefSeq" id="WP_120530862.1">
    <property type="nucleotide sequence ID" value="NZ_RAWI01000001.1"/>
</dbReference>
<dbReference type="Proteomes" id="UP000278907">
    <property type="component" value="Unassembled WGS sequence"/>
</dbReference>
<feature type="chain" id="PRO_5046248805" evidence="1">
    <location>
        <begin position="27"/>
        <end position="279"/>
    </location>
</feature>
<keyword evidence="1" id="KW-0732">Signal</keyword>
<evidence type="ECO:0000256" key="1">
    <source>
        <dbReference type="SAM" id="SignalP"/>
    </source>
</evidence>
<feature type="signal peptide" evidence="1">
    <location>
        <begin position="1"/>
        <end position="26"/>
    </location>
</feature>
<accession>A0ABX9QTU5</accession>
<organism evidence="2 3">
    <name type="scientific">Corallococcus praedator</name>
    <dbReference type="NCBI Taxonomy" id="2316724"/>
    <lineage>
        <taxon>Bacteria</taxon>
        <taxon>Pseudomonadati</taxon>
        <taxon>Myxococcota</taxon>
        <taxon>Myxococcia</taxon>
        <taxon>Myxococcales</taxon>
        <taxon>Cystobacterineae</taxon>
        <taxon>Myxococcaceae</taxon>
        <taxon>Corallococcus</taxon>
    </lineage>
</organism>
<dbReference type="EMBL" id="RAWI01000001">
    <property type="protein sequence ID" value="RKI17754.1"/>
    <property type="molecule type" value="Genomic_DNA"/>
</dbReference>
<proteinExistence type="predicted"/>
<reference evidence="2 3" key="1">
    <citation type="submission" date="2018-09" db="EMBL/GenBank/DDBJ databases">
        <authorList>
            <person name="Livingstone P.G."/>
            <person name="Whitworth D.E."/>
        </authorList>
    </citation>
    <scope>NUCLEOTIDE SEQUENCE [LARGE SCALE GENOMIC DNA]</scope>
    <source>
        <strain evidence="2 3">CA031B</strain>
    </source>
</reference>
<keyword evidence="3" id="KW-1185">Reference proteome</keyword>
<comment type="caution">
    <text evidence="2">The sequence shown here is derived from an EMBL/GenBank/DDBJ whole genome shotgun (WGS) entry which is preliminary data.</text>
</comment>
<protein>
    <submittedName>
        <fullName evidence="2">Uncharacterized protein</fullName>
    </submittedName>
</protein>
<gene>
    <name evidence="2" type="ORF">D7Y13_00255</name>
</gene>
<sequence length="279" mass="31279">MKTLLQTFAPALVALGILSSSSPANAFNFQYVREVSIDMCGWADRPITSTCVLVDASGSNAIACGAPSQPPPTTHPTFNLTASEPCPLDPYNGCPRQRWKWSDERMLSGFRSNEIRCPTNPAEWGTGIYTLPLMTSRSGHVFMQVPAFFAHQTAKKVRAQVKLRAYSLRPWEPWNLPYRPMTAILALQQLNALNQWVDIATQVVYDDPLHTTTYYVYEAEAMVLPFSMVRLELRAGSVPAPVSTNDFEYYKNYHLELDIMEGRLILPECIVDQSTGTCF</sequence>
<name>A0ABX9QTU5_9BACT</name>